<dbReference type="AlphaFoldDB" id="A0A5A7TA51"/>
<protein>
    <submittedName>
        <fullName evidence="3">RNA-binding ASCH domain protein, putative isoform 1</fullName>
    </submittedName>
</protein>
<dbReference type="SMART" id="SM01022">
    <property type="entry name" value="ASCH"/>
    <property type="match status" value="1"/>
</dbReference>
<dbReference type="PANTHER" id="PTHR34204:SF2">
    <property type="entry name" value="RNA-BINDING ASCH DOMAIN PROTEIN"/>
    <property type="match status" value="1"/>
</dbReference>
<gene>
    <name evidence="3" type="ORF">E6C27_scaffold122G002130</name>
</gene>
<evidence type="ECO:0000313" key="4">
    <source>
        <dbReference type="Proteomes" id="UP000321393"/>
    </source>
</evidence>
<comment type="caution">
    <text evidence="3">The sequence shown here is derived from an EMBL/GenBank/DDBJ whole genome shotgun (WGS) entry which is preliminary data.</text>
</comment>
<dbReference type="EMBL" id="SSTE01018075">
    <property type="protein sequence ID" value="KAA0039933.1"/>
    <property type="molecule type" value="Genomic_DNA"/>
</dbReference>
<evidence type="ECO:0000313" key="3">
    <source>
        <dbReference type="EMBL" id="KAA0039933.1"/>
    </source>
</evidence>
<dbReference type="SUPFAM" id="SSF88697">
    <property type="entry name" value="PUA domain-like"/>
    <property type="match status" value="1"/>
</dbReference>
<accession>A0A5A7TA51</accession>
<dbReference type="InterPro" id="IPR015947">
    <property type="entry name" value="PUA-like_sf"/>
</dbReference>
<dbReference type="Pfam" id="PF04266">
    <property type="entry name" value="ASCH"/>
    <property type="match status" value="1"/>
</dbReference>
<sequence>MTKTTNLSTHHRSSSCPEGSPSPIMIKLEDCVQELLKFVLQSSTNGTLDFDLGLSTAFCSVLLKHDPSTSNPLPDSKAGVPPYPLYERLTLALWESLCSGTFCPMYEKMSMKNGESSLKQKEEIWLKLIMDKGSEMVQQMLKTLNLELYIDEPFFTQLKDGQKTIEGKYALGKYDRLEPGMLIIFNKCLVFEILDIRRYVSFSDMLESENLQSILPGIESINEGLQILKSLNREEEEMGDSVLALCISRVPFQPYISLAAIISGLSYEGLQGLLGLAHTAGTVADVLPPPRSALLSSFVLPYKPKGKGIKLTHGAKALAKHHHRSSSKYWGTFDGNDSEKNRLAMNTIVHLIAHCCWMNIHIVAPHGIVFEIRIAQGYGARWSKDGNKFIGFLEPYMEDGHLKGWKH</sequence>
<evidence type="ECO:0000256" key="1">
    <source>
        <dbReference type="SAM" id="MobiDB-lite"/>
    </source>
</evidence>
<dbReference type="OrthoDB" id="112749at2759"/>
<reference evidence="3 4" key="1">
    <citation type="submission" date="2019-08" db="EMBL/GenBank/DDBJ databases">
        <title>Draft genome sequences of two oriental melons (Cucumis melo L. var makuwa).</title>
        <authorList>
            <person name="Kwon S.-Y."/>
        </authorList>
    </citation>
    <scope>NUCLEOTIDE SEQUENCE [LARGE SCALE GENOMIC DNA]</scope>
    <source>
        <strain evidence="4">cv. SW 3</strain>
        <tissue evidence="3">Leaf</tissue>
    </source>
</reference>
<feature type="region of interest" description="Disordered" evidence="1">
    <location>
        <begin position="1"/>
        <end position="21"/>
    </location>
</feature>
<organism evidence="3 4">
    <name type="scientific">Cucumis melo var. makuwa</name>
    <name type="common">Oriental melon</name>
    <dbReference type="NCBI Taxonomy" id="1194695"/>
    <lineage>
        <taxon>Eukaryota</taxon>
        <taxon>Viridiplantae</taxon>
        <taxon>Streptophyta</taxon>
        <taxon>Embryophyta</taxon>
        <taxon>Tracheophyta</taxon>
        <taxon>Spermatophyta</taxon>
        <taxon>Magnoliopsida</taxon>
        <taxon>eudicotyledons</taxon>
        <taxon>Gunneridae</taxon>
        <taxon>Pentapetalae</taxon>
        <taxon>rosids</taxon>
        <taxon>fabids</taxon>
        <taxon>Cucurbitales</taxon>
        <taxon>Cucurbitaceae</taxon>
        <taxon>Benincaseae</taxon>
        <taxon>Cucumis</taxon>
    </lineage>
</organism>
<dbReference type="Gene3D" id="2.30.130.30">
    <property type="entry name" value="Hypothetical protein"/>
    <property type="match status" value="1"/>
</dbReference>
<proteinExistence type="predicted"/>
<dbReference type="Proteomes" id="UP000321393">
    <property type="component" value="Unassembled WGS sequence"/>
</dbReference>
<feature type="domain" description="ASCH" evidence="2">
    <location>
        <begin position="148"/>
        <end position="252"/>
    </location>
</feature>
<name>A0A5A7TA51_CUCMM</name>
<evidence type="ECO:0000259" key="2">
    <source>
        <dbReference type="SMART" id="SM01022"/>
    </source>
</evidence>
<dbReference type="InterPro" id="IPR007374">
    <property type="entry name" value="ASCH_domain"/>
</dbReference>
<dbReference type="PANTHER" id="PTHR34204">
    <property type="entry name" value="RNA-BINDING ASCH DOMAIN PROTEIN"/>
    <property type="match status" value="1"/>
</dbReference>